<reference evidence="2" key="1">
    <citation type="submission" date="2023-05" db="EMBL/GenBank/DDBJ databases">
        <title>Nepenthes gracilis genome sequencing.</title>
        <authorList>
            <person name="Fukushima K."/>
        </authorList>
    </citation>
    <scope>NUCLEOTIDE SEQUENCE</scope>
    <source>
        <strain evidence="2">SING2019-196</strain>
    </source>
</reference>
<organism evidence="2 3">
    <name type="scientific">Nepenthes gracilis</name>
    <name type="common">Slender pitcher plant</name>
    <dbReference type="NCBI Taxonomy" id="150966"/>
    <lineage>
        <taxon>Eukaryota</taxon>
        <taxon>Viridiplantae</taxon>
        <taxon>Streptophyta</taxon>
        <taxon>Embryophyta</taxon>
        <taxon>Tracheophyta</taxon>
        <taxon>Spermatophyta</taxon>
        <taxon>Magnoliopsida</taxon>
        <taxon>eudicotyledons</taxon>
        <taxon>Gunneridae</taxon>
        <taxon>Pentapetalae</taxon>
        <taxon>Caryophyllales</taxon>
        <taxon>Nepenthaceae</taxon>
        <taxon>Nepenthes</taxon>
    </lineage>
</organism>
<comment type="caution">
    <text evidence="2">The sequence shown here is derived from an EMBL/GenBank/DDBJ whole genome shotgun (WGS) entry which is preliminary data.</text>
</comment>
<evidence type="ECO:0000313" key="3">
    <source>
        <dbReference type="Proteomes" id="UP001279734"/>
    </source>
</evidence>
<dbReference type="EMBL" id="BSYO01000027">
    <property type="protein sequence ID" value="GMH24216.1"/>
    <property type="molecule type" value="Genomic_DNA"/>
</dbReference>
<feature type="region of interest" description="Disordered" evidence="1">
    <location>
        <begin position="1"/>
        <end position="24"/>
    </location>
</feature>
<dbReference type="AlphaFoldDB" id="A0AAD3T939"/>
<dbReference type="Proteomes" id="UP001279734">
    <property type="component" value="Unassembled WGS sequence"/>
</dbReference>
<evidence type="ECO:0000256" key="1">
    <source>
        <dbReference type="SAM" id="MobiDB-lite"/>
    </source>
</evidence>
<keyword evidence="3" id="KW-1185">Reference proteome</keyword>
<proteinExistence type="predicted"/>
<accession>A0AAD3T939</accession>
<gene>
    <name evidence="2" type="ORF">Nepgr_026059</name>
</gene>
<feature type="compositionally biased region" description="Basic and acidic residues" evidence="1">
    <location>
        <begin position="60"/>
        <end position="71"/>
    </location>
</feature>
<name>A0AAD3T939_NEPGR</name>
<feature type="region of interest" description="Disordered" evidence="1">
    <location>
        <begin position="60"/>
        <end position="110"/>
    </location>
</feature>
<sequence>MLSSSSSPVPSEGEVAKRPIMPTTVDQALLQDPSPIPDYCTATIPFQTSLSADPEVADVHEATANEREAHKSIGNSDPLEPSSALKMNLAGKANEESFADPLDNSLSKLGDALELNPPPSFAIAKSKLVLDEASINYDAEDHKQQRVQGLSSPAPFAAKAPVASPNACSIPSSIEQTHSFGKHPSDVLHDAVDSGFMDAESGQKPRDWHVLNSSPKLIPASLPFLEMQESGYMHLMKSLSDHGGMSQ</sequence>
<evidence type="ECO:0000313" key="2">
    <source>
        <dbReference type="EMBL" id="GMH24216.1"/>
    </source>
</evidence>
<feature type="compositionally biased region" description="Low complexity" evidence="1">
    <location>
        <begin position="1"/>
        <end position="11"/>
    </location>
</feature>
<protein>
    <submittedName>
        <fullName evidence="2">Uncharacterized protein</fullName>
    </submittedName>
</protein>